<protein>
    <submittedName>
        <fullName evidence="8">Uncharacterized protein</fullName>
    </submittedName>
</protein>
<comment type="similarity">
    <text evidence="3">Belongs to the NPH3 family.</text>
</comment>
<dbReference type="UniPathway" id="UPA00143"/>
<name>A0A7N1A287_KALFE</name>
<evidence type="ECO:0000313" key="8">
    <source>
        <dbReference type="EnsemblPlants" id="Kaladp0079s0194.1.v1.1"/>
    </source>
</evidence>
<dbReference type="Pfam" id="PF03000">
    <property type="entry name" value="NPH3"/>
    <property type="match status" value="1"/>
</dbReference>
<feature type="coiled-coil region" evidence="4">
    <location>
        <begin position="473"/>
        <end position="502"/>
    </location>
</feature>
<dbReference type="InterPro" id="IPR011333">
    <property type="entry name" value="SKP1/BTB/POZ_sf"/>
</dbReference>
<feature type="region of interest" description="Disordered" evidence="5">
    <location>
        <begin position="557"/>
        <end position="582"/>
    </location>
</feature>
<evidence type="ECO:0000256" key="5">
    <source>
        <dbReference type="SAM" id="MobiDB-lite"/>
    </source>
</evidence>
<dbReference type="InterPro" id="IPR000210">
    <property type="entry name" value="BTB/POZ_dom"/>
</dbReference>
<keyword evidence="9" id="KW-1185">Reference proteome</keyword>
<dbReference type="InterPro" id="IPR043454">
    <property type="entry name" value="NPH3/RPT2-like"/>
</dbReference>
<evidence type="ECO:0000256" key="1">
    <source>
        <dbReference type="ARBA" id="ARBA00004906"/>
    </source>
</evidence>
<dbReference type="Gramene" id="Kaladp0079s0194.1.v1.1">
    <property type="protein sequence ID" value="Kaladp0079s0194.1.v1.1"/>
    <property type="gene ID" value="Kaladp0079s0194.v1.1"/>
</dbReference>
<feature type="domain" description="NPH3" evidence="7">
    <location>
        <begin position="182"/>
        <end position="446"/>
    </location>
</feature>
<comment type="pathway">
    <text evidence="1">Protein modification; protein ubiquitination.</text>
</comment>
<keyword evidence="4" id="KW-0175">Coiled coil</keyword>
<accession>A0A7N1A287</accession>
<feature type="compositionally biased region" description="Basic residues" evidence="5">
    <location>
        <begin position="573"/>
        <end position="582"/>
    </location>
</feature>
<dbReference type="PANTHER" id="PTHR32370">
    <property type="entry name" value="OS12G0117600 PROTEIN"/>
    <property type="match status" value="1"/>
</dbReference>
<sequence>MERTSQWIFSLDIPSDVTVHAAGVPFSLHKFPLILKSGYIRQAVLESREAEKTVLVLPDVPGGSDGFELAAKFCYGIHFDVTPENAATLRCVAEYLEMTEKYAASNLVQRSETYINEVALKTLPAAIAVLRNCESFLSKAEEVELVSRCIDAIAFLACKESQGQVTAAPASRSLLNDDLVVEQWSEDLTSLRIDLFQRVLVAMMSRGFKEAALGSILTLYAHKSLCCLDTYGTGAWKIEAQLAQEKRVVVETLAGLLPRESRAVSASLISVLLRASILVETSEACRVNLERGMGSSLGCAVLDDILIPTYSSSTDDTLFDVDTLHRIVSYHLEFELLGSCGDRESVGKLLESCIAEIASDPNLSVAKFVTLAEVIPDHYKVTEDGVYRAVDIYLKAHPNLSDLERKKVCTVMNCQRLSKEACAHAVQNERLPVYTAVQVLFYEQQGLQAVISEKLMPVEKLCSCSSDNLPAALEMASLQRENEALKLKNLKLKKKLEDMEKREIVRFSGSGSDSSSARDSTAQSSDKPGSLRRKSFINSMSKSLGWFYSFAPIGPAQGRAGTTPANPEACTKPRGHRRHSVS</sequence>
<proteinExistence type="inferred from homology"/>
<feature type="compositionally biased region" description="Low complexity" evidence="5">
    <location>
        <begin position="508"/>
        <end position="526"/>
    </location>
</feature>
<keyword evidence="2" id="KW-0833">Ubl conjugation pathway</keyword>
<evidence type="ECO:0000313" key="9">
    <source>
        <dbReference type="Proteomes" id="UP000594263"/>
    </source>
</evidence>
<dbReference type="PROSITE" id="PS50097">
    <property type="entry name" value="BTB"/>
    <property type="match status" value="1"/>
</dbReference>
<evidence type="ECO:0000259" key="6">
    <source>
        <dbReference type="PROSITE" id="PS50097"/>
    </source>
</evidence>
<dbReference type="PROSITE" id="PS51649">
    <property type="entry name" value="NPH3"/>
    <property type="match status" value="1"/>
</dbReference>
<dbReference type="AlphaFoldDB" id="A0A7N1A287"/>
<evidence type="ECO:0000256" key="2">
    <source>
        <dbReference type="ARBA" id="ARBA00022786"/>
    </source>
</evidence>
<evidence type="ECO:0000256" key="4">
    <source>
        <dbReference type="SAM" id="Coils"/>
    </source>
</evidence>
<dbReference type="EnsemblPlants" id="Kaladp0079s0194.1.v1.1">
    <property type="protein sequence ID" value="Kaladp0079s0194.1.v1.1"/>
    <property type="gene ID" value="Kaladp0079s0194.v1.1"/>
</dbReference>
<feature type="domain" description="BTB" evidence="6">
    <location>
        <begin position="15"/>
        <end position="83"/>
    </location>
</feature>
<reference evidence="8" key="1">
    <citation type="submission" date="2021-01" db="UniProtKB">
        <authorList>
            <consortium name="EnsemblPlants"/>
        </authorList>
    </citation>
    <scope>IDENTIFICATION</scope>
</reference>
<dbReference type="Gene3D" id="3.30.710.10">
    <property type="entry name" value="Potassium Channel Kv1.1, Chain A"/>
    <property type="match status" value="1"/>
</dbReference>
<dbReference type="GO" id="GO:0016567">
    <property type="term" value="P:protein ubiquitination"/>
    <property type="evidence" value="ECO:0007669"/>
    <property type="project" value="UniProtKB-UniPathway"/>
</dbReference>
<dbReference type="Pfam" id="PF00651">
    <property type="entry name" value="BTB"/>
    <property type="match status" value="1"/>
</dbReference>
<dbReference type="Proteomes" id="UP000594263">
    <property type="component" value="Unplaced"/>
</dbReference>
<dbReference type="InterPro" id="IPR027356">
    <property type="entry name" value="NPH3_dom"/>
</dbReference>
<evidence type="ECO:0000259" key="7">
    <source>
        <dbReference type="PROSITE" id="PS51649"/>
    </source>
</evidence>
<evidence type="ECO:0000256" key="3">
    <source>
        <dbReference type="PROSITE-ProRule" id="PRU00982"/>
    </source>
</evidence>
<feature type="region of interest" description="Disordered" evidence="5">
    <location>
        <begin position="506"/>
        <end position="534"/>
    </location>
</feature>
<organism evidence="8 9">
    <name type="scientific">Kalanchoe fedtschenkoi</name>
    <name type="common">Lavender scallops</name>
    <name type="synonym">South American air plant</name>
    <dbReference type="NCBI Taxonomy" id="63787"/>
    <lineage>
        <taxon>Eukaryota</taxon>
        <taxon>Viridiplantae</taxon>
        <taxon>Streptophyta</taxon>
        <taxon>Embryophyta</taxon>
        <taxon>Tracheophyta</taxon>
        <taxon>Spermatophyta</taxon>
        <taxon>Magnoliopsida</taxon>
        <taxon>eudicotyledons</taxon>
        <taxon>Gunneridae</taxon>
        <taxon>Pentapetalae</taxon>
        <taxon>Saxifragales</taxon>
        <taxon>Crassulaceae</taxon>
        <taxon>Kalanchoe</taxon>
    </lineage>
</organism>
<dbReference type="SUPFAM" id="SSF54695">
    <property type="entry name" value="POZ domain"/>
    <property type="match status" value="1"/>
</dbReference>